<protein>
    <submittedName>
        <fullName evidence="2">YD repeat-containing protein</fullName>
    </submittedName>
</protein>
<feature type="domain" description="DUF5977" evidence="1">
    <location>
        <begin position="1170"/>
        <end position="1234"/>
    </location>
</feature>
<reference evidence="2 3" key="1">
    <citation type="submission" date="2020-08" db="EMBL/GenBank/DDBJ databases">
        <title>Genomic Encyclopedia of Type Strains, Phase IV (KMG-V): Genome sequencing to study the core and pangenomes of soil and plant-associated prokaryotes.</title>
        <authorList>
            <person name="Whitman W."/>
        </authorList>
    </citation>
    <scope>NUCLEOTIDE SEQUENCE [LARGE SCALE GENOMIC DNA]</scope>
    <source>
        <strain evidence="2 3">M2T3</strain>
    </source>
</reference>
<sequence length="1296" mass="142643">MRKILFVTLLIMSYLQSYSQKISTDLPNVMPPSPTATQIAKYSLIGPSLSTGAAHMSIPLYTYGTKNLQVPVSLTYSSTGLVVNQIASRVGLGWMLEGGGSISRTVYGREDESGGRAVTPADFPGTTGDPLKSYITSVVTSLYDTQPDLYSFSFGGYSGRFTLFDGVVKKLEQNNLIITGDPTKGFTVITPDGIKYDFKAIESSSNGRHATAVNNAWHVTKITHPEGDIIYFKYSDCQFTYISSINQTFTHLDGEQHVDGGNTFPCDDSHQYVVTPNQIVNNGMYLTEISSNSRKAGILKLSYTPREDLPGDYRLSLISLYDGIGSGGNVVANTYFGNTAKKFTEFAYNTVSSSTTGYDQTASVNKRMFLASVTDDDKYYSFAYNNLDMLPPRLSYSQDDYGYYNGRANRSLVPQPNDQTLINAFTSYGYGDRRPDGNFSKIGMLSRVNYPTGGYDSLAYEANKVYISAPPNCDVPDSTFSISVNGYSKDRVPPSINYSKGFKVTCQQTVVVNVGCVPQTLAGDGRPGYPAGDYLTTVDLIDNTTNKPINWTDITGRSLQAVVGQSVDFNVVLKPGTYTVKVLVQGDSRGYANFSFNTSYAKNGNKEVAGVRIKRILSYNQANDHYDIRKFTYDTLSNSRSSGVLMNSAPLYQYSYTSYRSIGGTGTFCNYKQCYYTKLSSANYFESNATGNNIFYKNVTESLGDNFEGGGTEHTFYVGNADPKSQGVLQGNPIPGAPLSNLGMYSGKELGQRTFKKQGTQFITLKNVITTYKEDSRLSDSTFYYTLQANPSWESTCFTMFNNLNEYFWLNVSYYKLATRWLYPSAIQTIVYDSNGQNPVSSTELYFYDNISHQLLSRTKTINSRGDTISKQNFYPMDVIPGFASNAQAAQTELVNRNIISPLLYQKTSKNSTVLNTLRANYLIWPNNLVLPQTIETQDGTNLAEKRISFNNYDIKGNILEQQKINGAKQSFIWDYTNAFVVAAATNAGYNEIAYTSFEADSTGNWSVPSVARDSTTSITGRNSYALSGGAINKGGLTSTNTYVLSYWLKSSTPLTIVGTLTGYPKTGRSYNGWTYYEHRISGVTSVSVQGTSQIDELRLYPLKAQMTTYSYLPLTGESAVNDPQNKITYYDYDALNRLKNIRDQNGNIIKRTDYNFAGYSVNYGGKLIYHNDAQTGTYTRNNCGDGNLGTSLSFTIPAGSFSSTISQADADSQAIAALGTQGQANANANGTCIICTGESNRIINGVCEEGDRVNVKSVGRGSSYTCTYYYVFSDGSVTANYTEQNTTPCQLGKLQ</sequence>
<dbReference type="RefSeq" id="WP_184624710.1">
    <property type="nucleotide sequence ID" value="NZ_JACHCC010000005.1"/>
</dbReference>
<name>A0A7X0J336_9SPHI</name>
<dbReference type="Pfam" id="PF19404">
    <property type="entry name" value="DUF5977"/>
    <property type="match status" value="1"/>
</dbReference>
<evidence type="ECO:0000313" key="3">
    <source>
        <dbReference type="Proteomes" id="UP000521017"/>
    </source>
</evidence>
<accession>A0A7X0J336</accession>
<dbReference type="Proteomes" id="UP000521017">
    <property type="component" value="Unassembled WGS sequence"/>
</dbReference>
<gene>
    <name evidence="2" type="ORF">HDF25_002132</name>
</gene>
<dbReference type="EMBL" id="JACHCC010000005">
    <property type="protein sequence ID" value="MBB6499988.1"/>
    <property type="molecule type" value="Genomic_DNA"/>
</dbReference>
<comment type="caution">
    <text evidence="2">The sequence shown here is derived from an EMBL/GenBank/DDBJ whole genome shotgun (WGS) entry which is preliminary data.</text>
</comment>
<proteinExistence type="predicted"/>
<dbReference type="InterPro" id="IPR046020">
    <property type="entry name" value="DUF5977"/>
</dbReference>
<evidence type="ECO:0000259" key="1">
    <source>
        <dbReference type="Pfam" id="PF19404"/>
    </source>
</evidence>
<evidence type="ECO:0000313" key="2">
    <source>
        <dbReference type="EMBL" id="MBB6499988.1"/>
    </source>
</evidence>
<organism evidence="2 3">
    <name type="scientific">Pedobacter cryoconitis</name>
    <dbReference type="NCBI Taxonomy" id="188932"/>
    <lineage>
        <taxon>Bacteria</taxon>
        <taxon>Pseudomonadati</taxon>
        <taxon>Bacteroidota</taxon>
        <taxon>Sphingobacteriia</taxon>
        <taxon>Sphingobacteriales</taxon>
        <taxon>Sphingobacteriaceae</taxon>
        <taxon>Pedobacter</taxon>
    </lineage>
</organism>